<dbReference type="EMBL" id="DS268501">
    <property type="protein sequence ID" value="EFP13050.1"/>
    <property type="molecule type" value="Genomic_DNA"/>
</dbReference>
<dbReference type="FunCoup" id="E3MZN6">
    <property type="interactions" value="27"/>
</dbReference>
<dbReference type="SMART" id="SM00225">
    <property type="entry name" value="BTB"/>
    <property type="match status" value="1"/>
</dbReference>
<gene>
    <name evidence="2" type="ORF">CRE_06871</name>
</gene>
<keyword evidence="3" id="KW-1185">Reference proteome</keyword>
<organism evidence="3">
    <name type="scientific">Caenorhabditis remanei</name>
    <name type="common">Caenorhabditis vulgaris</name>
    <dbReference type="NCBI Taxonomy" id="31234"/>
    <lineage>
        <taxon>Eukaryota</taxon>
        <taxon>Metazoa</taxon>
        <taxon>Ecdysozoa</taxon>
        <taxon>Nematoda</taxon>
        <taxon>Chromadorea</taxon>
        <taxon>Rhabditida</taxon>
        <taxon>Rhabditina</taxon>
        <taxon>Rhabditomorpha</taxon>
        <taxon>Rhabditoidea</taxon>
        <taxon>Rhabditidae</taxon>
        <taxon>Peloderinae</taxon>
        <taxon>Caenorhabditis</taxon>
    </lineage>
</organism>
<dbReference type="eggNOG" id="KOG2806">
    <property type="taxonomic scope" value="Eukaryota"/>
</dbReference>
<dbReference type="Gene3D" id="3.30.710.10">
    <property type="entry name" value="Potassium Channel Kv1.1, Chain A"/>
    <property type="match status" value="1"/>
</dbReference>
<accession>E3MZN6</accession>
<dbReference type="InParanoid" id="E3MZN6"/>
<dbReference type="InterPro" id="IPR000210">
    <property type="entry name" value="BTB/POZ_dom"/>
</dbReference>
<dbReference type="InterPro" id="IPR011333">
    <property type="entry name" value="SKP1/BTB/POZ_sf"/>
</dbReference>
<dbReference type="AlphaFoldDB" id="E3MZN6"/>
<dbReference type="HOGENOM" id="CLU_036654_0_1_1"/>
<dbReference type="PROSITE" id="PS50097">
    <property type="entry name" value="BTB"/>
    <property type="match status" value="1"/>
</dbReference>
<evidence type="ECO:0000313" key="3">
    <source>
        <dbReference type="Proteomes" id="UP000008281"/>
    </source>
</evidence>
<sequence>MSRGAIEHRSFNQQLTKGKHFFDSSVKNGIECVWKGTMHNSYKSAFTWEFDWNELENQEENELKIDKITGHIILKSEKNSFAPVKIDVNLTKDNQMIAKQVGGCYTSDIVNYEYSLTPHYTPIEKPSYDEMFAPSDQNDAILVVGGKKLHVSKAFLSYHSEYFRALFSSNYKEGQMDEIPIGDVSYEDFALLLSNFYPNPSFPTDKNVEKLLELGRRFLLSSVICISENHLMNSSKFNIEKLIWLADDYEMSKLLEKCIRGLNTVEKANKMKKSEAYEQLSDKTKLKVVDRILKLSHI</sequence>
<dbReference type="PANTHER" id="PTHR22744">
    <property type="entry name" value="HELIX LOOP HELIX PROTEIN 21-RELATED"/>
    <property type="match status" value="1"/>
</dbReference>
<dbReference type="PANTHER" id="PTHR22744:SF14">
    <property type="entry name" value="BTB DOMAIN-CONTAINING PROTEIN-RELATED"/>
    <property type="match status" value="1"/>
</dbReference>
<proteinExistence type="predicted"/>
<evidence type="ECO:0000313" key="2">
    <source>
        <dbReference type="EMBL" id="EFP13050.1"/>
    </source>
</evidence>
<dbReference type="Pfam" id="PF00651">
    <property type="entry name" value="BTB"/>
    <property type="match status" value="1"/>
</dbReference>
<dbReference type="OrthoDB" id="29145at2759"/>
<dbReference type="CDD" id="cd01165">
    <property type="entry name" value="BTB_POZ"/>
    <property type="match status" value="1"/>
</dbReference>
<dbReference type="OMA" id="GFDIRIF"/>
<name>E3MZN6_CAERE</name>
<evidence type="ECO:0000259" key="1">
    <source>
        <dbReference type="PROSITE" id="PS50097"/>
    </source>
</evidence>
<protein>
    <recommendedName>
        <fullName evidence="1">BTB domain-containing protein</fullName>
    </recommendedName>
</protein>
<dbReference type="SUPFAM" id="SSF54695">
    <property type="entry name" value="POZ domain"/>
    <property type="match status" value="1"/>
</dbReference>
<reference evidence="2" key="1">
    <citation type="submission" date="2007-07" db="EMBL/GenBank/DDBJ databases">
        <title>PCAP assembly of the Caenorhabditis remanei genome.</title>
        <authorList>
            <consortium name="The Caenorhabditis remanei Sequencing Consortium"/>
            <person name="Wilson R.K."/>
        </authorList>
    </citation>
    <scope>NUCLEOTIDE SEQUENCE [LARGE SCALE GENOMIC DNA]</scope>
    <source>
        <strain evidence="2">PB4641</strain>
    </source>
</reference>
<dbReference type="Proteomes" id="UP000008281">
    <property type="component" value="Unassembled WGS sequence"/>
</dbReference>
<dbReference type="STRING" id="31234.E3MZN6"/>
<feature type="domain" description="BTB" evidence="1">
    <location>
        <begin position="138"/>
        <end position="205"/>
    </location>
</feature>